<dbReference type="STRING" id="686624.SAMN04488242_0458"/>
<reference evidence="4 5" key="1">
    <citation type="submission" date="2016-10" db="EMBL/GenBank/DDBJ databases">
        <authorList>
            <person name="de Groot N.N."/>
        </authorList>
    </citation>
    <scope>NUCLEOTIDE SEQUENCE [LARGE SCALE GENOMIC DNA]</scope>
    <source>
        <strain evidence="4 5">CGMCC 1.9159</strain>
    </source>
</reference>
<dbReference type="SUPFAM" id="SSF55729">
    <property type="entry name" value="Acyl-CoA N-acyltransferases (Nat)"/>
    <property type="match status" value="2"/>
</dbReference>
<evidence type="ECO:0000313" key="4">
    <source>
        <dbReference type="EMBL" id="SDL15088.1"/>
    </source>
</evidence>
<dbReference type="Gene3D" id="3.40.630.30">
    <property type="match status" value="1"/>
</dbReference>
<organism evidence="4 5">
    <name type="scientific">Tessaracoccus oleiagri</name>
    <dbReference type="NCBI Taxonomy" id="686624"/>
    <lineage>
        <taxon>Bacteria</taxon>
        <taxon>Bacillati</taxon>
        <taxon>Actinomycetota</taxon>
        <taxon>Actinomycetes</taxon>
        <taxon>Propionibacteriales</taxon>
        <taxon>Propionibacteriaceae</taxon>
        <taxon>Tessaracoccus</taxon>
    </lineage>
</organism>
<evidence type="ECO:0000256" key="1">
    <source>
        <dbReference type="ARBA" id="ARBA00022679"/>
    </source>
</evidence>
<dbReference type="InterPro" id="IPR000182">
    <property type="entry name" value="GNAT_dom"/>
</dbReference>
<keyword evidence="1 4" id="KW-0808">Transferase</keyword>
<protein>
    <submittedName>
        <fullName evidence="4">Predicted N-acetyltransferase YhbS</fullName>
    </submittedName>
</protein>
<evidence type="ECO:0000259" key="3">
    <source>
        <dbReference type="PROSITE" id="PS51186"/>
    </source>
</evidence>
<dbReference type="InterPro" id="IPR050832">
    <property type="entry name" value="Bact_Acetyltransf"/>
</dbReference>
<evidence type="ECO:0000256" key="2">
    <source>
        <dbReference type="ARBA" id="ARBA00023315"/>
    </source>
</evidence>
<feature type="domain" description="N-acetyltransferase" evidence="3">
    <location>
        <begin position="3"/>
        <end position="160"/>
    </location>
</feature>
<dbReference type="PROSITE" id="PS51186">
    <property type="entry name" value="GNAT"/>
    <property type="match status" value="1"/>
</dbReference>
<dbReference type="GO" id="GO:0016747">
    <property type="term" value="F:acyltransferase activity, transferring groups other than amino-acyl groups"/>
    <property type="evidence" value="ECO:0007669"/>
    <property type="project" value="InterPro"/>
</dbReference>
<dbReference type="EMBL" id="FNGP01000001">
    <property type="protein sequence ID" value="SDL15088.1"/>
    <property type="molecule type" value="Genomic_DNA"/>
</dbReference>
<dbReference type="Proteomes" id="UP000199475">
    <property type="component" value="Unassembled WGS sequence"/>
</dbReference>
<dbReference type="Pfam" id="PF00583">
    <property type="entry name" value="Acetyltransf_1"/>
    <property type="match status" value="1"/>
</dbReference>
<dbReference type="PANTHER" id="PTHR43877:SF1">
    <property type="entry name" value="ACETYLTRANSFERASE"/>
    <property type="match status" value="1"/>
</dbReference>
<evidence type="ECO:0000313" key="5">
    <source>
        <dbReference type="Proteomes" id="UP000199475"/>
    </source>
</evidence>
<sequence length="337" mass="37506">MQLDCRPANLDDERELEQIGRLLIADEIATYGGAEGRTPEATRIELSSTRYWDVRSHVAVDESGDVVAFAQLLLPQAENLDQVMVVLYVHPDRRGQRIGGRFVDHLLPHIREAGRPVVVGWPVLPPDQDDAPGARLCTRIGLTRRSVAAIRACPLPIPEEVAAELQAEVDGKLGDYRIELWTGRIPDEHIEAFCVLQRQLDADDPREEYEDEPSNYSPERLRVAEERMFAGGKNRILAVAFAPDGAIVGMSEIIYSTVPGTTFAHQEDTVVMPGHRGHRLGLGLKLATHRRASEVAPHLKVLITYNSHINDQMIGINERLGYRLIAREGAFQGRLDG</sequence>
<accession>A0A1G9HQ44</accession>
<dbReference type="PANTHER" id="PTHR43877">
    <property type="entry name" value="AMINOALKYLPHOSPHONATE N-ACETYLTRANSFERASE-RELATED-RELATED"/>
    <property type="match status" value="1"/>
</dbReference>
<keyword evidence="2" id="KW-0012">Acyltransferase</keyword>
<dbReference type="OrthoDB" id="4119890at2"/>
<proteinExistence type="predicted"/>
<dbReference type="AlphaFoldDB" id="A0A1G9HQ44"/>
<gene>
    <name evidence="4" type="ORF">SAMN04488242_0458</name>
</gene>
<name>A0A1G9HQ44_9ACTN</name>
<dbReference type="RefSeq" id="WP_093248578.1">
    <property type="nucleotide sequence ID" value="NZ_FNGP01000001.1"/>
</dbReference>
<keyword evidence="5" id="KW-1185">Reference proteome</keyword>
<dbReference type="InterPro" id="IPR016181">
    <property type="entry name" value="Acyl_CoA_acyltransferase"/>
</dbReference>
<dbReference type="CDD" id="cd04301">
    <property type="entry name" value="NAT_SF"/>
    <property type="match status" value="1"/>
</dbReference>